<dbReference type="CDD" id="cd06530">
    <property type="entry name" value="S26_SPase_I"/>
    <property type="match status" value="1"/>
</dbReference>
<dbReference type="NCBIfam" id="TIGR02227">
    <property type="entry name" value="sigpep_I_bact"/>
    <property type="match status" value="1"/>
</dbReference>
<feature type="region of interest" description="Disordered" evidence="7">
    <location>
        <begin position="1"/>
        <end position="28"/>
    </location>
</feature>
<keyword evidence="6" id="KW-0812">Transmembrane</keyword>
<keyword evidence="6" id="KW-0645">Protease</keyword>
<reference evidence="9 10" key="1">
    <citation type="submission" date="2023-07" db="EMBL/GenBank/DDBJ databases">
        <title>Sequencing the genomes of 1000 actinobacteria strains.</title>
        <authorList>
            <person name="Klenk H.-P."/>
        </authorList>
    </citation>
    <scope>NUCLEOTIDE SEQUENCE [LARGE SCALE GENOMIC DNA]</scope>
    <source>
        <strain evidence="9 10">DSM 14555</strain>
    </source>
</reference>
<keyword evidence="10" id="KW-1185">Reference proteome</keyword>
<evidence type="ECO:0000313" key="9">
    <source>
        <dbReference type="EMBL" id="MDR6269903.1"/>
    </source>
</evidence>
<feature type="transmembrane region" description="Helical" evidence="6">
    <location>
        <begin position="38"/>
        <end position="57"/>
    </location>
</feature>
<accession>A0ABU1JBU0</accession>
<evidence type="ECO:0000256" key="2">
    <source>
        <dbReference type="ARBA" id="ARBA00004401"/>
    </source>
</evidence>
<comment type="caution">
    <text evidence="9">The sequence shown here is derived from an EMBL/GenBank/DDBJ whole genome shotgun (WGS) entry which is preliminary data.</text>
</comment>
<dbReference type="PROSITE" id="PS00761">
    <property type="entry name" value="SPASE_I_3"/>
    <property type="match status" value="1"/>
</dbReference>
<comment type="catalytic activity">
    <reaction evidence="1 6">
        <text>Cleavage of hydrophobic, N-terminal signal or leader sequences from secreted and periplasmic proteins.</text>
        <dbReference type="EC" id="3.4.21.89"/>
    </reaction>
</comment>
<evidence type="ECO:0000256" key="6">
    <source>
        <dbReference type="RuleBase" id="RU362042"/>
    </source>
</evidence>
<dbReference type="GO" id="GO:0009003">
    <property type="term" value="F:signal peptidase activity"/>
    <property type="evidence" value="ECO:0007669"/>
    <property type="project" value="UniProtKB-EC"/>
</dbReference>
<dbReference type="EMBL" id="JAVDQF010000001">
    <property type="protein sequence ID" value="MDR6269903.1"/>
    <property type="molecule type" value="Genomic_DNA"/>
</dbReference>
<dbReference type="PRINTS" id="PR00727">
    <property type="entry name" value="LEADERPTASE"/>
</dbReference>
<evidence type="ECO:0000256" key="3">
    <source>
        <dbReference type="ARBA" id="ARBA00009370"/>
    </source>
</evidence>
<keyword evidence="5 6" id="KW-0378">Hydrolase</keyword>
<keyword evidence="6" id="KW-1133">Transmembrane helix</keyword>
<evidence type="ECO:0000259" key="8">
    <source>
        <dbReference type="Pfam" id="PF10502"/>
    </source>
</evidence>
<dbReference type="PANTHER" id="PTHR43390:SF1">
    <property type="entry name" value="CHLOROPLAST PROCESSING PEPTIDASE"/>
    <property type="match status" value="1"/>
</dbReference>
<dbReference type="RefSeq" id="WP_309798599.1">
    <property type="nucleotide sequence ID" value="NZ_BAAAHY010000005.1"/>
</dbReference>
<dbReference type="InterPro" id="IPR019533">
    <property type="entry name" value="Peptidase_S26"/>
</dbReference>
<keyword evidence="6" id="KW-0472">Membrane</keyword>
<gene>
    <name evidence="9" type="ORF">JOE69_002141</name>
</gene>
<sequence length="240" mass="26153">MSSGEQAAESRDGRPEGGSGPEPAKPGKGRSWRWLKEIAIVVVIAVALSFVVKTFLFRPFFIPSPSMEQTLLVGDRIFANQIGPNFTGYQRGDIVVFKDTQGWLPQETEPAPNIVESALVFIGLAPDPSNDYLIKRIIGVPGDRVSCCDAQGRISINGKAVDESYAVPTPPEALVPFDVQVPADEYWVMGDNRPDSADSRFHPDAPLKGFIARKDIVGTASVIAWPLNRIRVLGTDKADY</sequence>
<dbReference type="PANTHER" id="PTHR43390">
    <property type="entry name" value="SIGNAL PEPTIDASE I"/>
    <property type="match status" value="1"/>
</dbReference>
<dbReference type="Gene3D" id="2.10.109.10">
    <property type="entry name" value="Umud Fragment, subunit A"/>
    <property type="match status" value="1"/>
</dbReference>
<dbReference type="SUPFAM" id="SSF51306">
    <property type="entry name" value="LexA/Signal peptidase"/>
    <property type="match status" value="1"/>
</dbReference>
<organism evidence="9 10">
    <name type="scientific">Arthrobacter russicus</name>
    <dbReference type="NCBI Taxonomy" id="172040"/>
    <lineage>
        <taxon>Bacteria</taxon>
        <taxon>Bacillati</taxon>
        <taxon>Actinomycetota</taxon>
        <taxon>Actinomycetes</taxon>
        <taxon>Micrococcales</taxon>
        <taxon>Micrococcaceae</taxon>
        <taxon>Arthrobacter</taxon>
    </lineage>
</organism>
<comment type="subcellular location">
    <subcellularLocation>
        <location evidence="2">Cell membrane</location>
        <topology evidence="2">Single-pass type II membrane protein</topology>
    </subcellularLocation>
    <subcellularLocation>
        <location evidence="6">Membrane</location>
        <topology evidence="6">Single-pass type II membrane protein</topology>
    </subcellularLocation>
</comment>
<comment type="similarity">
    <text evidence="3 6">Belongs to the peptidase S26 family.</text>
</comment>
<name>A0ABU1JBU0_9MICC</name>
<dbReference type="EC" id="3.4.21.89" evidence="4 6"/>
<dbReference type="InterPro" id="IPR019758">
    <property type="entry name" value="Pept_S26A_signal_pept_1_CS"/>
</dbReference>
<evidence type="ECO:0000256" key="7">
    <source>
        <dbReference type="SAM" id="MobiDB-lite"/>
    </source>
</evidence>
<evidence type="ECO:0000256" key="1">
    <source>
        <dbReference type="ARBA" id="ARBA00000677"/>
    </source>
</evidence>
<dbReference type="Proteomes" id="UP001185069">
    <property type="component" value="Unassembled WGS sequence"/>
</dbReference>
<dbReference type="InterPro" id="IPR036286">
    <property type="entry name" value="LexA/Signal_pep-like_sf"/>
</dbReference>
<dbReference type="Pfam" id="PF10502">
    <property type="entry name" value="Peptidase_S26"/>
    <property type="match status" value="1"/>
</dbReference>
<evidence type="ECO:0000256" key="5">
    <source>
        <dbReference type="ARBA" id="ARBA00022801"/>
    </source>
</evidence>
<protein>
    <recommendedName>
        <fullName evidence="4 6">Signal peptidase I</fullName>
        <ecNumber evidence="4 6">3.4.21.89</ecNumber>
    </recommendedName>
</protein>
<evidence type="ECO:0000256" key="4">
    <source>
        <dbReference type="ARBA" id="ARBA00013208"/>
    </source>
</evidence>
<proteinExistence type="inferred from homology"/>
<evidence type="ECO:0000313" key="10">
    <source>
        <dbReference type="Proteomes" id="UP001185069"/>
    </source>
</evidence>
<dbReference type="InterPro" id="IPR000223">
    <property type="entry name" value="Pept_S26A_signal_pept_1"/>
</dbReference>
<feature type="domain" description="Peptidase S26" evidence="8">
    <location>
        <begin position="36"/>
        <end position="225"/>
    </location>
</feature>